<keyword evidence="6" id="KW-0998">Cell outer membrane</keyword>
<keyword evidence="3" id="KW-0812">Transmembrane</keyword>
<dbReference type="KEGG" id="vg:26622916"/>
<keyword evidence="5" id="KW-0472">Membrane</keyword>
<keyword evidence="4" id="KW-0732">Signal</keyword>
<keyword evidence="2" id="KW-1134">Transmembrane beta strand</keyword>
<evidence type="ECO:0000256" key="1">
    <source>
        <dbReference type="ARBA" id="ARBA00004442"/>
    </source>
</evidence>
<keyword evidence="9" id="KW-1185">Reference proteome</keyword>
<sequence length="134" mass="14314">MKYIKCMILLSSLLSFAAWSNFADYNDDKWISNGSHTYHDGTVTETMNRYISSSSPVYDKLYSAIAGTMAVTSIPIDYTKSFSIGVGVGGYKSGSALGVSVGGKPSDTNIIFKVNASFDNESNSSVGAGLSYGW</sequence>
<evidence type="ECO:0000256" key="5">
    <source>
        <dbReference type="ARBA" id="ARBA00023136"/>
    </source>
</evidence>
<evidence type="ECO:0000256" key="2">
    <source>
        <dbReference type="ARBA" id="ARBA00022452"/>
    </source>
</evidence>
<accession>A0A0G2SS75</accession>
<dbReference type="Gene3D" id="3.30.1300.30">
    <property type="entry name" value="GSPII I/J protein-like"/>
    <property type="match status" value="1"/>
</dbReference>
<dbReference type="EMBL" id="KP890823">
    <property type="protein sequence ID" value="AKA61979.1"/>
    <property type="molecule type" value="Genomic_DNA"/>
</dbReference>
<evidence type="ECO:0000256" key="3">
    <source>
        <dbReference type="ARBA" id="ARBA00022692"/>
    </source>
</evidence>
<dbReference type="Pfam" id="PF03895">
    <property type="entry name" value="YadA_anchor"/>
    <property type="match status" value="1"/>
</dbReference>
<evidence type="ECO:0000313" key="8">
    <source>
        <dbReference type="EMBL" id="AKA61979.1"/>
    </source>
</evidence>
<dbReference type="InterPro" id="IPR005594">
    <property type="entry name" value="YadA_C"/>
</dbReference>
<evidence type="ECO:0000259" key="7">
    <source>
        <dbReference type="Pfam" id="PF03895"/>
    </source>
</evidence>
<gene>
    <name evidence="8" type="ORF">Pm5461_114</name>
</gene>
<organism evidence="8 9">
    <name type="scientific">Proteus phage vB_PmiM_Pm5461</name>
    <dbReference type="NCBI Taxonomy" id="1636250"/>
    <lineage>
        <taxon>Viruses</taxon>
        <taxon>Duplodnaviria</taxon>
        <taxon>Heunggongvirae</taxon>
        <taxon>Uroviricota</taxon>
        <taxon>Caudoviricetes</taxon>
        <taxon>Pantevenvirales</taxon>
        <taxon>Straboviridae</taxon>
        <taxon>Bragavirus</taxon>
        <taxon>Bragavirus pm5461</taxon>
    </lineage>
</organism>
<comment type="subcellular location">
    <subcellularLocation>
        <location evidence="1">Cell outer membrane</location>
    </subcellularLocation>
</comment>
<feature type="domain" description="Trimeric autotransporter adhesin YadA-like C-terminal membrane anchor" evidence="7">
    <location>
        <begin position="80"/>
        <end position="134"/>
    </location>
</feature>
<evidence type="ECO:0000256" key="4">
    <source>
        <dbReference type="ARBA" id="ARBA00022729"/>
    </source>
</evidence>
<name>A0A0G2SS75_9CAUD</name>
<evidence type="ECO:0000313" key="9">
    <source>
        <dbReference type="Proteomes" id="UP000202749"/>
    </source>
</evidence>
<protein>
    <recommendedName>
        <fullName evidence="7">Trimeric autotransporter adhesin YadA-like C-terminal membrane anchor domain-containing protein</fullName>
    </recommendedName>
</protein>
<proteinExistence type="predicted"/>
<reference evidence="8 9" key="1">
    <citation type="submission" date="2015-03" db="EMBL/GenBank/DDBJ databases">
        <authorList>
            <person name="Melo L.D.R."/>
            <person name="Veiga P."/>
            <person name="Cerca N."/>
            <person name="Kropinski A.M."/>
            <person name="Azeredo J."/>
            <person name="Almeida C."/>
            <person name="Sillankorva S."/>
        </authorList>
    </citation>
    <scope>NUCLEOTIDE SEQUENCE [LARGE SCALE GENOMIC DNA]</scope>
</reference>
<dbReference type="GeneID" id="26622916"/>
<evidence type="ECO:0000256" key="6">
    <source>
        <dbReference type="ARBA" id="ARBA00023237"/>
    </source>
</evidence>
<dbReference type="Proteomes" id="UP000202749">
    <property type="component" value="Segment"/>
</dbReference>
<dbReference type="SUPFAM" id="SSF54523">
    <property type="entry name" value="Pili subunits"/>
    <property type="match status" value="1"/>
</dbReference>
<dbReference type="RefSeq" id="YP_009195535.1">
    <property type="nucleotide sequence ID" value="NC_028762.1"/>
</dbReference>
<dbReference type="InterPro" id="IPR045584">
    <property type="entry name" value="Pilin-like"/>
</dbReference>